<keyword evidence="1" id="KW-0732">Signal</keyword>
<evidence type="ECO:0000313" key="2">
    <source>
        <dbReference type="EMBL" id="QES48472.1"/>
    </source>
</evidence>
<dbReference type="EMBL" id="CP029190">
    <property type="protein sequence ID" value="QES48472.1"/>
    <property type="molecule type" value="Genomic_DNA"/>
</dbReference>
<dbReference type="AlphaFoldDB" id="A0A5P2CZZ4"/>
<evidence type="ECO:0000313" key="3">
    <source>
        <dbReference type="Proteomes" id="UP000325211"/>
    </source>
</evidence>
<evidence type="ECO:0000256" key="1">
    <source>
        <dbReference type="SAM" id="SignalP"/>
    </source>
</evidence>
<proteinExistence type="predicted"/>
<sequence>MSWRRGSALLPVALILAAGVSACSDEGPSVPQGPERMCWNAFDRSDLLPLLGEGKKIQVEESVSPMAIDADCNITVDGLFRFKAEADKSRVDVGLLYDFPREKPDRIALGDEAVVWDKGAAVAFRCERPSGTDNVELMIHSWKLPAGPKPPRAANIDLIRKYFAFAQKELQCAPSPTPAGGS</sequence>
<name>A0A5P2CZZ4_STRVZ</name>
<accession>A0A5P2CZZ4</accession>
<dbReference type="Proteomes" id="UP000325211">
    <property type="component" value="Chromosome"/>
</dbReference>
<feature type="signal peptide" evidence="1">
    <location>
        <begin position="1"/>
        <end position="22"/>
    </location>
</feature>
<organism evidence="2 3">
    <name type="scientific">Streptomyces venezuelae</name>
    <dbReference type="NCBI Taxonomy" id="54571"/>
    <lineage>
        <taxon>Bacteria</taxon>
        <taxon>Bacillati</taxon>
        <taxon>Actinomycetota</taxon>
        <taxon>Actinomycetes</taxon>
        <taxon>Kitasatosporales</taxon>
        <taxon>Streptomycetaceae</taxon>
        <taxon>Streptomyces</taxon>
    </lineage>
</organism>
<feature type="chain" id="PRO_5038753815" description="DUF3558 domain-containing protein" evidence="1">
    <location>
        <begin position="23"/>
        <end position="182"/>
    </location>
</feature>
<reference evidence="2 3" key="1">
    <citation type="submission" date="2018-05" db="EMBL/GenBank/DDBJ databases">
        <title>Streptomyces venezuelae.</title>
        <authorList>
            <person name="Kim W."/>
            <person name="Lee N."/>
            <person name="Cho B.-K."/>
        </authorList>
    </citation>
    <scope>NUCLEOTIDE SEQUENCE [LARGE SCALE GENOMIC DNA]</scope>
    <source>
        <strain evidence="2 3">ATCC 21782</strain>
    </source>
</reference>
<protein>
    <recommendedName>
        <fullName evidence="4">DUF3558 domain-containing protein</fullName>
    </recommendedName>
</protein>
<dbReference type="PROSITE" id="PS51257">
    <property type="entry name" value="PROKAR_LIPOPROTEIN"/>
    <property type="match status" value="1"/>
</dbReference>
<gene>
    <name evidence="2" type="ORF">DEJ50_12240</name>
</gene>
<evidence type="ECO:0008006" key="4">
    <source>
        <dbReference type="Google" id="ProtNLM"/>
    </source>
</evidence>